<evidence type="ECO:0000256" key="1">
    <source>
        <dbReference type="ARBA" id="ARBA00022722"/>
    </source>
</evidence>
<dbReference type="RefSeq" id="WP_115451128.1">
    <property type="nucleotide sequence ID" value="NZ_QNQT01000002.1"/>
</dbReference>
<sequence>MKIRFGYVSTALSLWEASPSRTMTFARYKVLGKDERRQKLHAITAENLWNTRRILYYNISHGIDVYRFSSSIVPLATHPEAKWDYAAPFRKDWLEIGELVKKYHIRVSFHPNQYTLFTSPRAEVTENAVRDMEYHYRMLECMGLEDWGTLNIHIGGAYGDKDSAIVRFHENLRKLPSPIKAAMTLENDDKTYTTAETLAACKKERIPLAFDYHHHMANPSDLPLDRLLPEVFSTWAHMEHVPKIHVSSPKSENAFRSHADHVDLEFIMPLLKLLREFGQDVDFMIEAKTKDQALLKLVPEIAAIRGVKRTGGAAIEWK</sequence>
<dbReference type="SUPFAM" id="SSF51658">
    <property type="entry name" value="Xylose isomerase-like"/>
    <property type="match status" value="1"/>
</dbReference>
<dbReference type="NCBIfam" id="TIGR00629">
    <property type="entry name" value="uvde"/>
    <property type="match status" value="1"/>
</dbReference>
<dbReference type="Gene3D" id="3.20.20.150">
    <property type="entry name" value="Divalent-metal-dependent TIM barrel enzymes"/>
    <property type="match status" value="1"/>
</dbReference>
<dbReference type="PANTHER" id="PTHR31290">
    <property type="entry name" value="UV-DAMAGE ENDONUCLEASE"/>
    <property type="match status" value="1"/>
</dbReference>
<dbReference type="InterPro" id="IPR004601">
    <property type="entry name" value="UvdE"/>
</dbReference>
<keyword evidence="8" id="KW-1185">Reference proteome</keyword>
<comment type="caution">
    <text evidence="7">The sequence shown here is derived from an EMBL/GenBank/DDBJ whole genome shotgun (WGS) entry which is preliminary data.</text>
</comment>
<evidence type="ECO:0000256" key="6">
    <source>
        <dbReference type="ARBA" id="ARBA00023204"/>
    </source>
</evidence>
<evidence type="ECO:0000256" key="3">
    <source>
        <dbReference type="ARBA" id="ARBA00022763"/>
    </source>
</evidence>
<dbReference type="InterPro" id="IPR036237">
    <property type="entry name" value="Xyl_isomerase-like_sf"/>
</dbReference>
<gene>
    <name evidence="7" type="primary">uvsE</name>
    <name evidence="7" type="ORF">DRW41_06300</name>
</gene>
<keyword evidence="5" id="KW-0378">Hydrolase</keyword>
<reference evidence="7 8" key="1">
    <citation type="submission" date="2018-07" db="EMBL/GenBank/DDBJ databases">
        <title>Bacillus sp. YLB-04 draft genome sequence.</title>
        <authorList>
            <person name="Yu L."/>
            <person name="Tang X."/>
        </authorList>
    </citation>
    <scope>NUCLEOTIDE SEQUENCE [LARGE SCALE GENOMIC DNA]</scope>
    <source>
        <strain evidence="7 8">YLB-04</strain>
    </source>
</reference>
<dbReference type="OrthoDB" id="9782576at2"/>
<keyword evidence="1" id="KW-0540">Nuclease</keyword>
<evidence type="ECO:0000256" key="2">
    <source>
        <dbReference type="ARBA" id="ARBA00022759"/>
    </source>
</evidence>
<evidence type="ECO:0000313" key="7">
    <source>
        <dbReference type="EMBL" id="RDU37454.1"/>
    </source>
</evidence>
<dbReference type="AlphaFoldDB" id="A0A3D8GSJ9"/>
<accession>A0A3D8GSJ9</accession>
<dbReference type="EMBL" id="QNQT01000002">
    <property type="protein sequence ID" value="RDU37454.1"/>
    <property type="molecule type" value="Genomic_DNA"/>
</dbReference>
<evidence type="ECO:0000256" key="4">
    <source>
        <dbReference type="ARBA" id="ARBA00022769"/>
    </source>
</evidence>
<evidence type="ECO:0000313" key="8">
    <source>
        <dbReference type="Proteomes" id="UP000257144"/>
    </source>
</evidence>
<dbReference type="Proteomes" id="UP000257144">
    <property type="component" value="Unassembled WGS sequence"/>
</dbReference>
<keyword evidence="3" id="KW-0227">DNA damage</keyword>
<dbReference type="GO" id="GO:0004519">
    <property type="term" value="F:endonuclease activity"/>
    <property type="evidence" value="ECO:0007669"/>
    <property type="project" value="UniProtKB-KW"/>
</dbReference>
<dbReference type="PANTHER" id="PTHR31290:SF5">
    <property type="entry name" value="UV-DAMAGE ENDONUCLEASE"/>
    <property type="match status" value="1"/>
</dbReference>
<evidence type="ECO:0000256" key="5">
    <source>
        <dbReference type="ARBA" id="ARBA00022801"/>
    </source>
</evidence>
<keyword evidence="2 7" id="KW-0255">Endonuclease</keyword>
<dbReference type="GO" id="GO:0006289">
    <property type="term" value="P:nucleotide-excision repair"/>
    <property type="evidence" value="ECO:0007669"/>
    <property type="project" value="InterPro"/>
</dbReference>
<organism evidence="7 8">
    <name type="scientific">Neobacillus piezotolerans</name>
    <dbReference type="NCBI Taxonomy" id="2259171"/>
    <lineage>
        <taxon>Bacteria</taxon>
        <taxon>Bacillati</taxon>
        <taxon>Bacillota</taxon>
        <taxon>Bacilli</taxon>
        <taxon>Bacillales</taxon>
        <taxon>Bacillaceae</taxon>
        <taxon>Neobacillus</taxon>
    </lineage>
</organism>
<keyword evidence="6" id="KW-0234">DNA repair</keyword>
<dbReference type="Pfam" id="PF03851">
    <property type="entry name" value="UvdE"/>
    <property type="match status" value="1"/>
</dbReference>
<name>A0A3D8GSJ9_9BACI</name>
<dbReference type="GO" id="GO:0009411">
    <property type="term" value="P:response to UV"/>
    <property type="evidence" value="ECO:0007669"/>
    <property type="project" value="InterPro"/>
</dbReference>
<proteinExistence type="predicted"/>
<protein>
    <submittedName>
        <fullName evidence="7">UV DNA damage repair endonuclease UvsE</fullName>
    </submittedName>
</protein>
<keyword evidence="4" id="KW-0228">DNA excision</keyword>
<dbReference type="GO" id="GO:0016787">
    <property type="term" value="F:hydrolase activity"/>
    <property type="evidence" value="ECO:0007669"/>
    <property type="project" value="UniProtKB-KW"/>
</dbReference>